<reference evidence="6 7" key="1">
    <citation type="submission" date="2010-10" db="EMBL/GenBank/DDBJ databases">
        <authorList>
            <person name="Durkin A.S."/>
            <person name="Madupu R."/>
            <person name="Torralba M."/>
            <person name="Gillis M."/>
            <person name="Methe B."/>
            <person name="Sutton G."/>
            <person name="Nelson K.E."/>
        </authorList>
    </citation>
    <scope>NUCLEOTIDE SEQUENCE [LARGE SCALE GENOMIC DNA]</scope>
    <source>
        <strain evidence="6 7">ACS-139-V-Col8</strain>
    </source>
</reference>
<dbReference type="SMART" id="SM00382">
    <property type="entry name" value="AAA"/>
    <property type="match status" value="1"/>
</dbReference>
<protein>
    <submittedName>
        <fullName evidence="6">ABC transporter, ATP-binding protein</fullName>
    </submittedName>
</protein>
<gene>
    <name evidence="6" type="ORF">HMPREF9257_1416</name>
</gene>
<dbReference type="GO" id="GO:0005524">
    <property type="term" value="F:ATP binding"/>
    <property type="evidence" value="ECO:0007669"/>
    <property type="project" value="UniProtKB-KW"/>
</dbReference>
<dbReference type="InterPro" id="IPR027417">
    <property type="entry name" value="P-loop_NTPase"/>
</dbReference>
<dbReference type="Gene3D" id="3.40.50.300">
    <property type="entry name" value="P-loop containing nucleotide triphosphate hydrolases"/>
    <property type="match status" value="1"/>
</dbReference>
<sequence>MAEFKTEVPLIQLNQVNKSYQLGKQSFKILKNISLNIYGGEFVTIMGPSGSGKSTLINILGFLDKDFEGDYRFQGQAVEQRTDRQVSQLRNSMVGFVFQDFNLIESMTVAENVRLPLLYQGKPSYKVKKQVLAALDRVGIKEKAQAYPKELSGGQKQRVAIARALINQPKFIIADEPTGALDSKTSAVIMDILARLHQEEGVTIVMVTHDPNLQAYANRQIKIVDGEIEANYATEIEHQLADQPLIFQEVFNRETY</sequence>
<comment type="caution">
    <text evidence="6">The sequence shown here is derived from an EMBL/GenBank/DDBJ whole genome shotgun (WGS) entry which is preliminary data.</text>
</comment>
<proteinExistence type="predicted"/>
<keyword evidence="2" id="KW-0547">Nucleotide-binding</keyword>
<keyword evidence="4" id="KW-0029">Amino-acid transport</keyword>
<organism evidence="6 7">
    <name type="scientific">Eremococcus coleocola ACS-139-V-Col8</name>
    <dbReference type="NCBI Taxonomy" id="908337"/>
    <lineage>
        <taxon>Bacteria</taxon>
        <taxon>Bacillati</taxon>
        <taxon>Bacillota</taxon>
        <taxon>Bacilli</taxon>
        <taxon>Lactobacillales</taxon>
        <taxon>Aerococcaceae</taxon>
        <taxon>Eremococcus</taxon>
    </lineage>
</organism>
<evidence type="ECO:0000313" key="7">
    <source>
        <dbReference type="Proteomes" id="UP000005990"/>
    </source>
</evidence>
<evidence type="ECO:0000256" key="1">
    <source>
        <dbReference type="ARBA" id="ARBA00022448"/>
    </source>
</evidence>
<evidence type="ECO:0000313" key="6">
    <source>
        <dbReference type="EMBL" id="EFR31372.1"/>
    </source>
</evidence>
<accession>E4KPC9</accession>
<dbReference type="Pfam" id="PF00005">
    <property type="entry name" value="ABC_tran"/>
    <property type="match status" value="1"/>
</dbReference>
<dbReference type="PANTHER" id="PTHR24220">
    <property type="entry name" value="IMPORT ATP-BINDING PROTEIN"/>
    <property type="match status" value="1"/>
</dbReference>
<dbReference type="CDD" id="cd03255">
    <property type="entry name" value="ABC_MJ0796_LolCDE_FtsE"/>
    <property type="match status" value="1"/>
</dbReference>
<evidence type="ECO:0000256" key="4">
    <source>
        <dbReference type="ARBA" id="ARBA00022970"/>
    </source>
</evidence>
<dbReference type="GO" id="GO:0016887">
    <property type="term" value="F:ATP hydrolysis activity"/>
    <property type="evidence" value="ECO:0007669"/>
    <property type="project" value="InterPro"/>
</dbReference>
<dbReference type="GO" id="GO:0005886">
    <property type="term" value="C:plasma membrane"/>
    <property type="evidence" value="ECO:0007669"/>
    <property type="project" value="TreeGrafter"/>
</dbReference>
<keyword evidence="7" id="KW-1185">Reference proteome</keyword>
<dbReference type="InterPro" id="IPR017871">
    <property type="entry name" value="ABC_transporter-like_CS"/>
</dbReference>
<dbReference type="SUPFAM" id="SSF52540">
    <property type="entry name" value="P-loop containing nucleoside triphosphate hydrolases"/>
    <property type="match status" value="1"/>
</dbReference>
<dbReference type="PROSITE" id="PS50893">
    <property type="entry name" value="ABC_TRANSPORTER_2"/>
    <property type="match status" value="1"/>
</dbReference>
<dbReference type="EMBL" id="AENN01000015">
    <property type="protein sequence ID" value="EFR31372.1"/>
    <property type="molecule type" value="Genomic_DNA"/>
</dbReference>
<dbReference type="GO" id="GO:0098796">
    <property type="term" value="C:membrane protein complex"/>
    <property type="evidence" value="ECO:0007669"/>
    <property type="project" value="UniProtKB-ARBA"/>
</dbReference>
<evidence type="ECO:0000256" key="2">
    <source>
        <dbReference type="ARBA" id="ARBA00022741"/>
    </source>
</evidence>
<dbReference type="InterPro" id="IPR003593">
    <property type="entry name" value="AAA+_ATPase"/>
</dbReference>
<feature type="domain" description="ABC transporter" evidence="5">
    <location>
        <begin position="11"/>
        <end position="250"/>
    </location>
</feature>
<evidence type="ECO:0000259" key="5">
    <source>
        <dbReference type="PROSITE" id="PS50893"/>
    </source>
</evidence>
<dbReference type="FunFam" id="3.40.50.300:FF:000032">
    <property type="entry name" value="Export ABC transporter ATP-binding protein"/>
    <property type="match status" value="1"/>
</dbReference>
<dbReference type="GO" id="GO:0022857">
    <property type="term" value="F:transmembrane transporter activity"/>
    <property type="evidence" value="ECO:0007669"/>
    <property type="project" value="TreeGrafter"/>
</dbReference>
<dbReference type="Proteomes" id="UP000005990">
    <property type="component" value="Unassembled WGS sequence"/>
</dbReference>
<dbReference type="AlphaFoldDB" id="E4KPC9"/>
<dbReference type="eggNOG" id="COG1136">
    <property type="taxonomic scope" value="Bacteria"/>
</dbReference>
<dbReference type="InterPro" id="IPR003439">
    <property type="entry name" value="ABC_transporter-like_ATP-bd"/>
</dbReference>
<keyword evidence="1" id="KW-0813">Transport</keyword>
<dbReference type="PANTHER" id="PTHR24220:SF86">
    <property type="entry name" value="ABC TRANSPORTER ABCH.1"/>
    <property type="match status" value="1"/>
</dbReference>
<dbReference type="InterPro" id="IPR017911">
    <property type="entry name" value="MacB-like_ATP-bd"/>
</dbReference>
<dbReference type="RefSeq" id="WP_006418575.1">
    <property type="nucleotide sequence ID" value="NZ_AENN01000015.1"/>
</dbReference>
<name>E4KPC9_9LACT</name>
<keyword evidence="3 6" id="KW-0067">ATP-binding</keyword>
<dbReference type="InterPro" id="IPR015854">
    <property type="entry name" value="ABC_transpr_LolD-like"/>
</dbReference>
<evidence type="ECO:0000256" key="3">
    <source>
        <dbReference type="ARBA" id="ARBA00022840"/>
    </source>
</evidence>
<dbReference type="STRING" id="908337.HMPREF9257_1416"/>
<dbReference type="GO" id="GO:0006865">
    <property type="term" value="P:amino acid transport"/>
    <property type="evidence" value="ECO:0007669"/>
    <property type="project" value="UniProtKB-KW"/>
</dbReference>
<dbReference type="PROSITE" id="PS00211">
    <property type="entry name" value="ABC_TRANSPORTER_1"/>
    <property type="match status" value="1"/>
</dbReference>
<dbReference type="OrthoDB" id="9791546at2"/>